<dbReference type="GO" id="GO:0005783">
    <property type="term" value="C:endoplasmic reticulum"/>
    <property type="evidence" value="ECO:0007669"/>
    <property type="project" value="TreeGrafter"/>
</dbReference>
<evidence type="ECO:0000313" key="11">
    <source>
        <dbReference type="RefSeq" id="XP_032818509.1"/>
    </source>
</evidence>
<evidence type="ECO:0000256" key="3">
    <source>
        <dbReference type="ARBA" id="ARBA00023209"/>
    </source>
</evidence>
<keyword evidence="7" id="KW-0472">Membrane</keyword>
<dbReference type="InterPro" id="IPR002123">
    <property type="entry name" value="Plipid/glycerol_acylTrfase"/>
</dbReference>
<dbReference type="Pfam" id="PF01553">
    <property type="entry name" value="Acyltransferase"/>
    <property type="match status" value="1"/>
</dbReference>
<accession>A0AAJ7X245</accession>
<dbReference type="RefSeq" id="XP_032818511.1">
    <property type="nucleotide sequence ID" value="XM_032962620.1"/>
</dbReference>
<reference evidence="10 11" key="1">
    <citation type="submission" date="2025-04" db="UniProtKB">
        <authorList>
            <consortium name="RefSeq"/>
        </authorList>
    </citation>
    <scope>IDENTIFICATION</scope>
    <source>
        <tissue evidence="10 11">Sperm</tissue>
    </source>
</reference>
<name>A0AAJ7X245_PETMA</name>
<dbReference type="PANTHER" id="PTHR10983">
    <property type="entry name" value="1-ACYLGLYCEROL-3-PHOSPHATE ACYLTRANSFERASE-RELATED"/>
    <property type="match status" value="1"/>
</dbReference>
<dbReference type="CDD" id="cd07990">
    <property type="entry name" value="LPLAT_LCLAT1-like"/>
    <property type="match status" value="1"/>
</dbReference>
<feature type="transmembrane region" description="Helical" evidence="7">
    <location>
        <begin position="20"/>
        <end position="43"/>
    </location>
</feature>
<dbReference type="GO" id="GO:0016746">
    <property type="term" value="F:acyltransferase activity"/>
    <property type="evidence" value="ECO:0007669"/>
    <property type="project" value="UniProtKB-KW"/>
</dbReference>
<sequence length="387" mass="44331">MALLSDTWLLMKMCLRFGVMVINNLVAIPSYLLYLLALLPLRLCRPRLFWELEGVMFKWLLAIVASWGWVAGYTVVEWGADVAAIAEDQALVMVNHQSTGDICTLMMCLQDKGTTIRHIMWVMEHIFKFTNFGLVSWVHGDFFIKQGKAHREHQVELLRHHLGRVFRPRARRWLVLFPEGGFLRKRRETSQRYATRLGLPALRHVTLPRLGAAHAVLHTLSRPRPAAAAAEGATPASSCLNGGAWETPKDGTRGDARGATEAGMRWVIDVTIAYPNADPMDIQTWVLGYRPPITTHVHYRLYPVSEVPLEMEALTKWMYQRFIEKEHLLDYFYTTGAFPAQAGETGDAPSRAMVLDPWWLLMCQLWCFLSGYMWFSLLRYICYGFIL</sequence>
<dbReference type="GeneID" id="116947167"/>
<keyword evidence="3" id="KW-0594">Phospholipid biosynthesis</keyword>
<feature type="compositionally biased region" description="Basic and acidic residues" evidence="6">
    <location>
        <begin position="247"/>
        <end position="258"/>
    </location>
</feature>
<feature type="compositionally biased region" description="Low complexity" evidence="6">
    <location>
        <begin position="227"/>
        <end position="236"/>
    </location>
</feature>
<evidence type="ECO:0000256" key="4">
    <source>
        <dbReference type="ARBA" id="ARBA00023264"/>
    </source>
</evidence>
<dbReference type="Pfam" id="PF16076">
    <property type="entry name" value="Acyltransf_C"/>
    <property type="match status" value="1"/>
</dbReference>
<dbReference type="KEGG" id="pmrn:116947167"/>
<dbReference type="InterPro" id="IPR032098">
    <property type="entry name" value="Acyltransf_C"/>
</dbReference>
<keyword evidence="3" id="KW-0443">Lipid metabolism</keyword>
<feature type="domain" description="Phospholipid/glycerol acyltransferase" evidence="8">
    <location>
        <begin position="90"/>
        <end position="214"/>
    </location>
</feature>
<keyword evidence="9" id="KW-1185">Reference proteome</keyword>
<dbReference type="GO" id="GO:0036149">
    <property type="term" value="P:phosphatidylinositol acyl-chain remodeling"/>
    <property type="evidence" value="ECO:0007669"/>
    <property type="project" value="TreeGrafter"/>
</dbReference>
<evidence type="ECO:0000256" key="2">
    <source>
        <dbReference type="ARBA" id="ARBA00022679"/>
    </source>
</evidence>
<keyword evidence="2" id="KW-0808">Transferase</keyword>
<keyword evidence="7" id="KW-1133">Transmembrane helix</keyword>
<feature type="transmembrane region" description="Helical" evidence="7">
    <location>
        <begin position="358"/>
        <end position="381"/>
    </location>
</feature>
<evidence type="ECO:0000256" key="7">
    <source>
        <dbReference type="SAM" id="Phobius"/>
    </source>
</evidence>
<evidence type="ECO:0000256" key="6">
    <source>
        <dbReference type="SAM" id="MobiDB-lite"/>
    </source>
</evidence>
<dbReference type="Proteomes" id="UP001318040">
    <property type="component" value="Chromosome 29"/>
</dbReference>
<keyword evidence="5 10" id="KW-0012">Acyltransferase</keyword>
<keyword evidence="7" id="KW-0812">Transmembrane</keyword>
<evidence type="ECO:0000313" key="10">
    <source>
        <dbReference type="RefSeq" id="XP_032818508.1"/>
    </source>
</evidence>
<dbReference type="SUPFAM" id="SSF69593">
    <property type="entry name" value="Glycerol-3-phosphate (1)-acyltransferase"/>
    <property type="match status" value="1"/>
</dbReference>
<dbReference type="RefSeq" id="XP_032818508.1">
    <property type="nucleotide sequence ID" value="XM_032962617.1"/>
</dbReference>
<dbReference type="PANTHER" id="PTHR10983:SF2">
    <property type="entry name" value="ACYL-COA:LYSOPHOSPHATIDYLGLYCEROL ACYLTRANSFERASE 1"/>
    <property type="match status" value="1"/>
</dbReference>
<keyword evidence="4" id="KW-1208">Phospholipid metabolism</keyword>
<proteinExistence type="inferred from homology"/>
<feature type="region of interest" description="Disordered" evidence="6">
    <location>
        <begin position="227"/>
        <end position="258"/>
    </location>
</feature>
<protein>
    <submittedName>
        <fullName evidence="10 11">Acyl-CoA:lysophosphatidylglycerol acyltransferase 1</fullName>
    </submittedName>
</protein>
<evidence type="ECO:0000256" key="5">
    <source>
        <dbReference type="ARBA" id="ARBA00023315"/>
    </source>
</evidence>
<dbReference type="RefSeq" id="XP_032818509.1">
    <property type="nucleotide sequence ID" value="XM_032962618.1"/>
</dbReference>
<gene>
    <name evidence="10 11 12" type="primary">LPGAT1</name>
</gene>
<evidence type="ECO:0000256" key="1">
    <source>
        <dbReference type="ARBA" id="ARBA00008655"/>
    </source>
</evidence>
<keyword evidence="3" id="KW-0444">Lipid biosynthesis</keyword>
<evidence type="ECO:0000259" key="8">
    <source>
        <dbReference type="SMART" id="SM00563"/>
    </source>
</evidence>
<organism evidence="9 12">
    <name type="scientific">Petromyzon marinus</name>
    <name type="common">Sea lamprey</name>
    <dbReference type="NCBI Taxonomy" id="7757"/>
    <lineage>
        <taxon>Eukaryota</taxon>
        <taxon>Metazoa</taxon>
        <taxon>Chordata</taxon>
        <taxon>Craniata</taxon>
        <taxon>Vertebrata</taxon>
        <taxon>Cyclostomata</taxon>
        <taxon>Hyperoartia</taxon>
        <taxon>Petromyzontiformes</taxon>
        <taxon>Petromyzontidae</taxon>
        <taxon>Petromyzon</taxon>
    </lineage>
</organism>
<evidence type="ECO:0000313" key="12">
    <source>
        <dbReference type="RefSeq" id="XP_032818511.1"/>
    </source>
</evidence>
<dbReference type="GO" id="GO:0008654">
    <property type="term" value="P:phospholipid biosynthetic process"/>
    <property type="evidence" value="ECO:0007669"/>
    <property type="project" value="UniProtKB-KW"/>
</dbReference>
<dbReference type="SMART" id="SM00563">
    <property type="entry name" value="PlsC"/>
    <property type="match status" value="1"/>
</dbReference>
<dbReference type="AlphaFoldDB" id="A0AAJ7X245"/>
<dbReference type="CTD" id="9926"/>
<comment type="similarity">
    <text evidence="1">Belongs to the 1-acyl-sn-glycerol-3-phosphate acyltransferase family.</text>
</comment>
<evidence type="ECO:0000313" key="9">
    <source>
        <dbReference type="Proteomes" id="UP001318040"/>
    </source>
</evidence>